<protein>
    <submittedName>
        <fullName evidence="2">GUstatory Receptor family</fullName>
    </submittedName>
</protein>
<dbReference type="EMBL" id="JAKKPZ010000136">
    <property type="protein sequence ID" value="KAI1700719.1"/>
    <property type="molecule type" value="Genomic_DNA"/>
</dbReference>
<evidence type="ECO:0000313" key="2">
    <source>
        <dbReference type="EMBL" id="KAI1700719.1"/>
    </source>
</evidence>
<name>A0AAD4MN89_9BILA</name>
<feature type="transmembrane region" description="Helical" evidence="1">
    <location>
        <begin position="146"/>
        <end position="165"/>
    </location>
</feature>
<feature type="transmembrane region" description="Helical" evidence="1">
    <location>
        <begin position="426"/>
        <end position="447"/>
    </location>
</feature>
<reference evidence="2" key="1">
    <citation type="submission" date="2022-01" db="EMBL/GenBank/DDBJ databases">
        <title>Genome Sequence Resource for Two Populations of Ditylenchus destructor, the Migratory Endoparasitic Phytonematode.</title>
        <authorList>
            <person name="Zhang H."/>
            <person name="Lin R."/>
            <person name="Xie B."/>
        </authorList>
    </citation>
    <scope>NUCLEOTIDE SEQUENCE</scope>
    <source>
        <strain evidence="2">BazhouSP</strain>
    </source>
</reference>
<organism evidence="2 3">
    <name type="scientific">Ditylenchus destructor</name>
    <dbReference type="NCBI Taxonomy" id="166010"/>
    <lineage>
        <taxon>Eukaryota</taxon>
        <taxon>Metazoa</taxon>
        <taxon>Ecdysozoa</taxon>
        <taxon>Nematoda</taxon>
        <taxon>Chromadorea</taxon>
        <taxon>Rhabditida</taxon>
        <taxon>Tylenchina</taxon>
        <taxon>Tylenchomorpha</taxon>
        <taxon>Sphaerularioidea</taxon>
        <taxon>Anguinidae</taxon>
        <taxon>Anguininae</taxon>
        <taxon>Ditylenchus</taxon>
    </lineage>
</organism>
<accession>A0AAD4MN89</accession>
<sequence>MIACSLPTAIIAPINLMRCEWDINVLFSASDVLGYAYKLCGLCLLPAQVFTQLKATHGILNRQIPSWIEENREATLIIKIFTDSIAQSNVGITVGGMTVITKSMILTRHLDRKPFKALYGTLSHLGKGIGFILRDIKTADLDTIEGLGYCLQSLFSLIFLIYWQWSGTFDALSDKILLKDSERFERWFRIIKIVTFTLLAIIMCNFIYNSVIYIGKNIVPLCFGNEDRVANCTQLMVKCIRHIFGMPNILAKNITFCIFMVSMASLVIELSDFNNRLEEEFTVDQLIKVEEGKVITSLQVLAYFKSYTKLTEKVGSVDRIFNLYIFSMIACSLPTAIIAPIKLIHSKWGIYVLFNACNVFGYFYRLCGLCLLPAQVFTQLKATHGILNRQIPSWIEENQEAALIIKIFTDSTAQSNVGITVGGMTVITKSMILTCLSLIVPYTLLCLQLKIGSQSPK</sequence>
<keyword evidence="3" id="KW-1185">Reference proteome</keyword>
<evidence type="ECO:0000256" key="1">
    <source>
        <dbReference type="SAM" id="Phobius"/>
    </source>
</evidence>
<gene>
    <name evidence="2" type="ORF">DdX_16528</name>
</gene>
<keyword evidence="1" id="KW-0472">Membrane</keyword>
<keyword evidence="1" id="KW-1133">Transmembrane helix</keyword>
<evidence type="ECO:0000313" key="3">
    <source>
        <dbReference type="Proteomes" id="UP001201812"/>
    </source>
</evidence>
<feature type="transmembrane region" description="Helical" evidence="1">
    <location>
        <begin position="348"/>
        <end position="364"/>
    </location>
</feature>
<feature type="transmembrane region" description="Helical" evidence="1">
    <location>
        <begin position="320"/>
        <end position="341"/>
    </location>
</feature>
<dbReference type="PANTHER" id="PTHR34492:SF2">
    <property type="entry name" value="G PROTEIN-COUPLED RECEPTOR"/>
    <property type="match status" value="1"/>
</dbReference>
<dbReference type="AlphaFoldDB" id="A0AAD4MN89"/>
<dbReference type="Proteomes" id="UP001201812">
    <property type="component" value="Unassembled WGS sequence"/>
</dbReference>
<comment type="caution">
    <text evidence="2">The sequence shown here is derived from an EMBL/GenBank/DDBJ whole genome shotgun (WGS) entry which is preliminary data.</text>
</comment>
<keyword evidence="1" id="KW-0812">Transmembrane</keyword>
<keyword evidence="2" id="KW-0675">Receptor</keyword>
<dbReference type="PANTHER" id="PTHR34492">
    <property type="entry name" value="GUSTATORY RECEPTOR FAMILY"/>
    <property type="match status" value="1"/>
</dbReference>
<proteinExistence type="predicted"/>
<feature type="transmembrane region" description="Helical" evidence="1">
    <location>
        <begin position="250"/>
        <end position="268"/>
    </location>
</feature>
<feature type="transmembrane region" description="Helical" evidence="1">
    <location>
        <begin position="187"/>
        <end position="208"/>
    </location>
</feature>